<reference evidence="5 6" key="1">
    <citation type="journal article" date="2014" name="Mol. Plant">
        <title>Chromosome Scale Genome Assembly and Transcriptome Profiling of Nannochloropsis gaditana in Nitrogen Depletion.</title>
        <authorList>
            <person name="Corteggiani Carpinelli E."/>
            <person name="Telatin A."/>
            <person name="Vitulo N."/>
            <person name="Forcato C."/>
            <person name="D'Angelo M."/>
            <person name="Schiavon R."/>
            <person name="Vezzi A."/>
            <person name="Giacometti G.M."/>
            <person name="Morosinotto T."/>
            <person name="Valle G."/>
        </authorList>
    </citation>
    <scope>NUCLEOTIDE SEQUENCE [LARGE SCALE GENOMIC DNA]</scope>
    <source>
        <strain evidence="5 6">B-31</strain>
    </source>
</reference>
<dbReference type="PANTHER" id="PTHR12558">
    <property type="entry name" value="CELL DIVISION CYCLE 16,23,27"/>
    <property type="match status" value="1"/>
</dbReference>
<dbReference type="SUPFAM" id="SSF48452">
    <property type="entry name" value="TPR-like"/>
    <property type="match status" value="1"/>
</dbReference>
<evidence type="ECO:0000313" key="5">
    <source>
        <dbReference type="EMBL" id="EWM23653.1"/>
    </source>
</evidence>
<organism evidence="5 6">
    <name type="scientific">Nannochloropsis gaditana</name>
    <dbReference type="NCBI Taxonomy" id="72520"/>
    <lineage>
        <taxon>Eukaryota</taxon>
        <taxon>Sar</taxon>
        <taxon>Stramenopiles</taxon>
        <taxon>Ochrophyta</taxon>
        <taxon>Eustigmatophyceae</taxon>
        <taxon>Eustigmatales</taxon>
        <taxon>Monodopsidaceae</taxon>
        <taxon>Nannochloropsis</taxon>
    </lineage>
</organism>
<comment type="caution">
    <text evidence="5">The sequence shown here is derived from an EMBL/GenBank/DDBJ whole genome shotgun (WGS) entry which is preliminary data.</text>
</comment>
<feature type="chain" id="PRO_5004900937" evidence="4">
    <location>
        <begin position="27"/>
        <end position="376"/>
    </location>
</feature>
<gene>
    <name evidence="5" type="ORF">Naga_100191g3</name>
</gene>
<dbReference type="Gene3D" id="1.25.40.10">
    <property type="entry name" value="Tetratricopeptide repeat domain"/>
    <property type="match status" value="1"/>
</dbReference>
<accession>W7TJE8</accession>
<dbReference type="InterPro" id="IPR011990">
    <property type="entry name" value="TPR-like_helical_dom_sf"/>
</dbReference>
<dbReference type="EMBL" id="AZIL01001544">
    <property type="protein sequence ID" value="EWM23653.1"/>
    <property type="molecule type" value="Genomic_DNA"/>
</dbReference>
<dbReference type="SMART" id="SM00028">
    <property type="entry name" value="TPR"/>
    <property type="match status" value="4"/>
</dbReference>
<dbReference type="PROSITE" id="PS50005">
    <property type="entry name" value="TPR"/>
    <property type="match status" value="2"/>
</dbReference>
<name>W7TJE8_9STRA</name>
<proteinExistence type="inferred from homology"/>
<keyword evidence="4" id="KW-0732">Signal</keyword>
<evidence type="ECO:0000256" key="3">
    <source>
        <dbReference type="PROSITE-ProRule" id="PRU00339"/>
    </source>
</evidence>
<dbReference type="OrthoDB" id="421121at2759"/>
<feature type="repeat" description="TPR" evidence="3">
    <location>
        <begin position="277"/>
        <end position="310"/>
    </location>
</feature>
<dbReference type="Proteomes" id="UP000019335">
    <property type="component" value="Chromosome 16"/>
</dbReference>
<evidence type="ECO:0000256" key="2">
    <source>
        <dbReference type="ARBA" id="ARBA00038210"/>
    </source>
</evidence>
<keyword evidence="1 3" id="KW-0802">TPR repeat</keyword>
<dbReference type="PROSITE" id="PS50293">
    <property type="entry name" value="TPR_REGION"/>
    <property type="match status" value="1"/>
</dbReference>
<dbReference type="PANTHER" id="PTHR12558:SF13">
    <property type="entry name" value="CELL DIVISION CYCLE PROTEIN 27 HOMOLOG"/>
    <property type="match status" value="1"/>
</dbReference>
<evidence type="ECO:0000313" key="6">
    <source>
        <dbReference type="Proteomes" id="UP000019335"/>
    </source>
</evidence>
<evidence type="ECO:0000256" key="4">
    <source>
        <dbReference type="SAM" id="SignalP"/>
    </source>
</evidence>
<keyword evidence="6" id="KW-1185">Reference proteome</keyword>
<feature type="repeat" description="TPR" evidence="3">
    <location>
        <begin position="204"/>
        <end position="237"/>
    </location>
</feature>
<evidence type="ECO:0000256" key="1">
    <source>
        <dbReference type="ARBA" id="ARBA00022803"/>
    </source>
</evidence>
<feature type="signal peptide" evidence="4">
    <location>
        <begin position="1"/>
        <end position="26"/>
    </location>
</feature>
<sequence length="376" mass="41646">MPRSYRPAIFWLLLAVALPVCPSTAAFAWHSIRPPTELTADSPRYPSSISCSRGSTHRFADRRRDQRINSDLMKSSPSKAAPSAFCKFSPLLFGFLPVLAPAAASFTPTPAHAVSAPVAVSFSIISTKGPTALVAATDMVLKEDEMKADGEEVQRLMGRVEPIDRLGQEAEGIFKRARIAEADNEFEKALRLYDRVTRVAPGYAYAWSNKGNAYIALGDLEKGLDSYSRAVELLPSKTGDAWLVYLNKATTELALDRLDAAIQDLDLARVLRGQPDMLLFANKGLALERKGDLAQALENYEFAVLTKPKDVQPWWLRYSMVLFQEQQDIKAMEVMRKVVGKFGRVEETKVALASKCLGVGWGRGRERGQMTLRLSF</sequence>
<protein>
    <submittedName>
        <fullName evidence="5">Peptidase s41</fullName>
    </submittedName>
</protein>
<dbReference type="AlphaFoldDB" id="W7TJE8"/>
<dbReference type="Pfam" id="PF00515">
    <property type="entry name" value="TPR_1"/>
    <property type="match status" value="1"/>
</dbReference>
<dbReference type="InterPro" id="IPR019734">
    <property type="entry name" value="TPR_rpt"/>
</dbReference>
<comment type="similarity">
    <text evidence="2">Belongs to the APC3/CDC27 family.</text>
</comment>